<dbReference type="STRING" id="443156.SAMN04489867_3213"/>
<evidence type="ECO:0000313" key="2">
    <source>
        <dbReference type="EMBL" id="SDP63054.1"/>
    </source>
</evidence>
<keyword evidence="1" id="KW-0812">Transmembrane</keyword>
<gene>
    <name evidence="2" type="ORF">SAMN04489867_3213</name>
</gene>
<protein>
    <submittedName>
        <fullName evidence="2">Uncharacterized protein</fullName>
    </submittedName>
</protein>
<dbReference type="Proteomes" id="UP000199077">
    <property type="component" value="Chromosome I"/>
</dbReference>
<keyword evidence="3" id="KW-1185">Reference proteome</keyword>
<dbReference type="OrthoDB" id="9834920at2"/>
<keyword evidence="1" id="KW-1133">Transmembrane helix</keyword>
<feature type="transmembrane region" description="Helical" evidence="1">
    <location>
        <begin position="39"/>
        <end position="56"/>
    </location>
</feature>
<evidence type="ECO:0000313" key="3">
    <source>
        <dbReference type="Proteomes" id="UP000199077"/>
    </source>
</evidence>
<accession>A0A1H0UA46</accession>
<evidence type="ECO:0000256" key="1">
    <source>
        <dbReference type="SAM" id="Phobius"/>
    </source>
</evidence>
<feature type="transmembrane region" description="Helical" evidence="1">
    <location>
        <begin position="63"/>
        <end position="82"/>
    </location>
</feature>
<reference evidence="3" key="1">
    <citation type="submission" date="2016-10" db="EMBL/GenBank/DDBJ databases">
        <authorList>
            <person name="Varghese N."/>
            <person name="Submissions S."/>
        </authorList>
    </citation>
    <scope>NUCLEOTIDE SEQUENCE [LARGE SCALE GENOMIC DNA]</scope>
    <source>
        <strain evidence="3">DSM 22329</strain>
    </source>
</reference>
<keyword evidence="1" id="KW-0472">Membrane</keyword>
<proteinExistence type="predicted"/>
<organism evidence="2 3">
    <name type="scientific">Pedococcus dokdonensis</name>
    <dbReference type="NCBI Taxonomy" id="443156"/>
    <lineage>
        <taxon>Bacteria</taxon>
        <taxon>Bacillati</taxon>
        <taxon>Actinomycetota</taxon>
        <taxon>Actinomycetes</taxon>
        <taxon>Micrococcales</taxon>
        <taxon>Intrasporangiaceae</taxon>
        <taxon>Pedococcus</taxon>
    </lineage>
</organism>
<dbReference type="AlphaFoldDB" id="A0A1H0UA46"/>
<sequence length="96" mass="10544">MLVTWVVTFVVSAYQTLMHAGVCNEPAQAADLGEAQRSLVLLAALVAIPWAVTLWRTRYRLRVGLFALPALAPVTVWAVQALQASPADYVLSWCLY</sequence>
<dbReference type="EMBL" id="LT629711">
    <property type="protein sequence ID" value="SDP63054.1"/>
    <property type="molecule type" value="Genomic_DNA"/>
</dbReference>
<dbReference type="RefSeq" id="WP_157693104.1">
    <property type="nucleotide sequence ID" value="NZ_LT629711.1"/>
</dbReference>
<name>A0A1H0UA46_9MICO</name>